<dbReference type="GO" id="GO:0008810">
    <property type="term" value="F:cellulase activity"/>
    <property type="evidence" value="ECO:0007669"/>
    <property type="project" value="InterPro"/>
</dbReference>
<dbReference type="STRING" id="1850246.LPB138_06500"/>
<dbReference type="SUPFAM" id="SSF48208">
    <property type="entry name" value="Six-hairpin glycosidases"/>
    <property type="match status" value="1"/>
</dbReference>
<reference evidence="7 8" key="1">
    <citation type="submission" date="2016-10" db="EMBL/GenBank/DDBJ databases">
        <title>Lutibacter sp. LPB0138, isolated from marine gastropod.</title>
        <authorList>
            <person name="Kim E."/>
            <person name="Yi H."/>
        </authorList>
    </citation>
    <scope>NUCLEOTIDE SEQUENCE [LARGE SCALE GENOMIC DNA]</scope>
    <source>
        <strain evidence="7 8">LPB0138</strain>
    </source>
</reference>
<dbReference type="OrthoDB" id="5936802at2"/>
<evidence type="ECO:0000256" key="2">
    <source>
        <dbReference type="ARBA" id="ARBA00023277"/>
    </source>
</evidence>
<dbReference type="InterPro" id="IPR013783">
    <property type="entry name" value="Ig-like_fold"/>
</dbReference>
<accession>A0A1D8P6Z2</accession>
<feature type="signal peptide" evidence="4">
    <location>
        <begin position="1"/>
        <end position="17"/>
    </location>
</feature>
<dbReference type="Pfam" id="PF02927">
    <property type="entry name" value="CelD_N"/>
    <property type="match status" value="1"/>
</dbReference>
<evidence type="ECO:0000256" key="1">
    <source>
        <dbReference type="ARBA" id="ARBA00007072"/>
    </source>
</evidence>
<comment type="similarity">
    <text evidence="1">Belongs to the glycosyl hydrolase 9 (cellulase E) family.</text>
</comment>
<dbReference type="Gene3D" id="1.50.10.10">
    <property type="match status" value="1"/>
</dbReference>
<keyword evidence="7" id="KW-0378">Hydrolase</keyword>
<evidence type="ECO:0000259" key="5">
    <source>
        <dbReference type="Pfam" id="PF00759"/>
    </source>
</evidence>
<feature type="domain" description="Glycoside hydrolase family 9" evidence="5">
    <location>
        <begin position="388"/>
        <end position="754"/>
    </location>
</feature>
<keyword evidence="8" id="KW-1185">Reference proteome</keyword>
<evidence type="ECO:0000259" key="6">
    <source>
        <dbReference type="Pfam" id="PF02927"/>
    </source>
</evidence>
<dbReference type="InterPro" id="IPR001701">
    <property type="entry name" value="Glyco_hydro_9"/>
</dbReference>
<keyword evidence="4" id="KW-0732">Signal</keyword>
<dbReference type="CDD" id="cd02850">
    <property type="entry name" value="E_set_Cellulase_N"/>
    <property type="match status" value="1"/>
</dbReference>
<dbReference type="Proteomes" id="UP000176050">
    <property type="component" value="Chromosome"/>
</dbReference>
<proteinExistence type="inferred from homology"/>
<dbReference type="RefSeq" id="WP_070236487.1">
    <property type="nucleotide sequence ID" value="NZ_CP017478.1"/>
</dbReference>
<organism evidence="7 8">
    <name type="scientific">Urechidicola croceus</name>
    <dbReference type="NCBI Taxonomy" id="1850246"/>
    <lineage>
        <taxon>Bacteria</taxon>
        <taxon>Pseudomonadati</taxon>
        <taxon>Bacteroidota</taxon>
        <taxon>Flavobacteriia</taxon>
        <taxon>Flavobacteriales</taxon>
        <taxon>Flavobacteriaceae</taxon>
        <taxon>Urechidicola</taxon>
    </lineage>
</organism>
<keyword evidence="2" id="KW-0119">Carbohydrate metabolism</keyword>
<dbReference type="AlphaFoldDB" id="A0A1D8P6Z2"/>
<protein>
    <submittedName>
        <fullName evidence="7">Glycoside hydrolase</fullName>
    </submittedName>
</protein>
<evidence type="ECO:0000313" key="7">
    <source>
        <dbReference type="EMBL" id="AOW20349.1"/>
    </source>
</evidence>
<dbReference type="EMBL" id="CP017478">
    <property type="protein sequence ID" value="AOW20349.1"/>
    <property type="molecule type" value="Genomic_DNA"/>
</dbReference>
<evidence type="ECO:0000256" key="3">
    <source>
        <dbReference type="ARBA" id="ARBA00023326"/>
    </source>
</evidence>
<evidence type="ECO:0000256" key="4">
    <source>
        <dbReference type="SAM" id="SignalP"/>
    </source>
</evidence>
<dbReference type="InterPro" id="IPR014756">
    <property type="entry name" value="Ig_E-set"/>
</dbReference>
<dbReference type="InterPro" id="IPR012341">
    <property type="entry name" value="6hp_glycosidase-like_sf"/>
</dbReference>
<dbReference type="Gene3D" id="2.60.40.10">
    <property type="entry name" value="Immunoglobulins"/>
    <property type="match status" value="1"/>
</dbReference>
<feature type="domain" description="Cellulase Ig-like" evidence="6">
    <location>
        <begin position="265"/>
        <end position="348"/>
    </location>
</feature>
<dbReference type="Pfam" id="PF00759">
    <property type="entry name" value="Glyco_hydro_9"/>
    <property type="match status" value="1"/>
</dbReference>
<dbReference type="InterPro" id="IPR004197">
    <property type="entry name" value="Cellulase_Ig-like"/>
</dbReference>
<dbReference type="GO" id="GO:0000272">
    <property type="term" value="P:polysaccharide catabolic process"/>
    <property type="evidence" value="ECO:0007669"/>
    <property type="project" value="UniProtKB-KW"/>
</dbReference>
<gene>
    <name evidence="7" type="ORF">LPB138_06500</name>
</gene>
<evidence type="ECO:0000313" key="8">
    <source>
        <dbReference type="Proteomes" id="UP000176050"/>
    </source>
</evidence>
<name>A0A1D8P6Z2_9FLAO</name>
<dbReference type="InterPro" id="IPR008928">
    <property type="entry name" value="6-hairpin_glycosidase_sf"/>
</dbReference>
<sequence length="819" mass="92581">MKYLTLILILFCSSIYSQNLTLNDQNYFEKQGLNVTVFSDIYPDGHQTGVTIIQHGVRVAANGDLRLEISPGQWSPVPKGDTLMVDKLNQIVTQRLSYPDESKNRKGFNPIEYPDLNFSYNVSVSPLEGNSFKITVDLDKPLPNEWIGKVGFNMELFPGDLFGKSFLMDNLNGMFPIQPNGPITNYNNEYLAAPLAIGKKLIVAPEEDLQRIKFESTNTNLELWDGRTNHNNGWYIIRSTIPKGVSKNAIEWIITPNTVKNWKYKPVIQVSQLGYHNNQTKKIIIEQDKTDINTSELKIFKLTENGKELVNTGIPKSWGSFLRYNYLTYDFSEIKTSGMYVVEYRGQTTNPFKIDAKVFDRHVWQPVLEYYLPVQMCHMRVNEKYRVWHGLCHHDDALMAPTDTNHFDGYRSESSTLTKFEPYDAVPGLNVGGWHDAGDYDLRVESQIGTVRLLSLMVEEFGLDYDATLIDYPNKVVEIHVPDGKNDAIQQIEHGLQSILGGYRNLGRLYRGIICQDLRQYVMLGDGSTMTDNLIYDATLGKNEVTATTSGKLDDRLVFTEENPNRELFVSMGLATASRALKNTNSTLSQECIDVALVLYNNAKGKGKGKSSEITALAELIKTTQNPDLIKEFIALEDEIVKSINRTSWIVGQAMPYIKNKNFKQNINKAVSDFQIDLAKQATETPYGVPYRPNIWGAGWNIQRFGVEQYFLNKHFPSQISKDFYINALNFVLGVHPGENTSSFASGVGSKSVTVAYGVNRGDWSFIPGGVASGTALIRPDLPELKRWPFFWQQTEYVMGGGSTNYMFLVLATNELFKE</sequence>
<dbReference type="SUPFAM" id="SSF81296">
    <property type="entry name" value="E set domains"/>
    <property type="match status" value="1"/>
</dbReference>
<feature type="chain" id="PRO_5009110848" evidence="4">
    <location>
        <begin position="18"/>
        <end position="819"/>
    </location>
</feature>
<dbReference type="KEGG" id="lul:LPB138_06500"/>
<keyword evidence="3" id="KW-0624">Polysaccharide degradation</keyword>